<evidence type="ECO:0000256" key="1">
    <source>
        <dbReference type="ARBA" id="ARBA00004141"/>
    </source>
</evidence>
<sequence>MMTERVGERAKGRWTDWLVVALLMSAMIFSFVDRFALSLLVNPIKDDLGVSDAQLGLLHGVAFGLFYAGMGLPLGWLADRWSRKGTIMVGVGVWSAATAACGLAGNYTQLLLARILVGAGEAGLAPASYGIVHDRFPKRSLGRAMSLFQLGSMVGAGVAMYLAGKVYGFFSASGDAGWHWLLDLAPWQKTFIVLALPGLLFVPLIAMIREVRPEANVLGGAAGNLSLVTALREKPMLYASLFLGMSGVIASSYALLAWMPAVLGREYGMSPEVVGTTYGLVVLIASPAGLLMGGWAADYLQTRGSPSPHARIAIFTAAVALPLTFAMGFVSTATGLLATAAALHLVLALPIGVIPALIQTISPAAVRGQLSALYVLVVNLIGLGLSPTLVGALSSASAGDAAGLRHALVLVSVILLLLGLPLIVKVERLLRQ</sequence>
<keyword evidence="8" id="KW-1185">Reference proteome</keyword>
<feature type="transmembrane region" description="Helical" evidence="5">
    <location>
        <begin position="17"/>
        <end position="37"/>
    </location>
</feature>
<evidence type="ECO:0000313" key="7">
    <source>
        <dbReference type="EMBL" id="MFD0849355.1"/>
    </source>
</evidence>
<dbReference type="PANTHER" id="PTHR23508:SF10">
    <property type="entry name" value="CARBOXYLIC ACID TRANSPORTER PROTEIN HOMOLOG"/>
    <property type="match status" value="1"/>
</dbReference>
<gene>
    <name evidence="7" type="ORF">ACFQ00_13545</name>
</gene>
<feature type="transmembrane region" description="Helical" evidence="5">
    <location>
        <begin position="236"/>
        <end position="258"/>
    </location>
</feature>
<dbReference type="Proteomes" id="UP001597124">
    <property type="component" value="Unassembled WGS sequence"/>
</dbReference>
<keyword evidence="2 5" id="KW-0812">Transmembrane</keyword>
<feature type="domain" description="Major facilitator superfamily (MFS) profile" evidence="6">
    <location>
        <begin position="19"/>
        <end position="430"/>
    </location>
</feature>
<proteinExistence type="predicted"/>
<evidence type="ECO:0000256" key="5">
    <source>
        <dbReference type="SAM" id="Phobius"/>
    </source>
</evidence>
<feature type="transmembrane region" description="Helical" evidence="5">
    <location>
        <begin position="111"/>
        <end position="132"/>
    </location>
</feature>
<dbReference type="PANTHER" id="PTHR23508">
    <property type="entry name" value="CARBOXYLIC ACID TRANSPORTER PROTEIN HOMOLOG"/>
    <property type="match status" value="1"/>
</dbReference>
<dbReference type="Pfam" id="PF07690">
    <property type="entry name" value="MFS_1"/>
    <property type="match status" value="1"/>
</dbReference>
<comment type="subcellular location">
    <subcellularLocation>
        <location evidence="1">Membrane</location>
        <topology evidence="1">Multi-pass membrane protein</topology>
    </subcellularLocation>
</comment>
<reference evidence="8" key="1">
    <citation type="journal article" date="2019" name="Int. J. Syst. Evol. Microbiol.">
        <title>The Global Catalogue of Microorganisms (GCM) 10K type strain sequencing project: providing services to taxonomists for standard genome sequencing and annotation.</title>
        <authorList>
            <consortium name="The Broad Institute Genomics Platform"/>
            <consortium name="The Broad Institute Genome Sequencing Center for Infectious Disease"/>
            <person name="Wu L."/>
            <person name="Ma J."/>
        </authorList>
    </citation>
    <scope>NUCLEOTIDE SEQUENCE [LARGE SCALE GENOMIC DNA]</scope>
    <source>
        <strain evidence="8">CCUG 52537</strain>
    </source>
</reference>
<dbReference type="Gene3D" id="1.20.1250.20">
    <property type="entry name" value="MFS general substrate transporter like domains"/>
    <property type="match status" value="2"/>
</dbReference>
<feature type="transmembrane region" description="Helical" evidence="5">
    <location>
        <begin position="57"/>
        <end position="78"/>
    </location>
</feature>
<dbReference type="EMBL" id="JBHTIK010000008">
    <property type="protein sequence ID" value="MFD0849355.1"/>
    <property type="molecule type" value="Genomic_DNA"/>
</dbReference>
<dbReference type="InterPro" id="IPR011701">
    <property type="entry name" value="MFS"/>
</dbReference>
<dbReference type="InterPro" id="IPR036259">
    <property type="entry name" value="MFS_trans_sf"/>
</dbReference>
<feature type="transmembrane region" description="Helical" evidence="5">
    <location>
        <begin position="370"/>
        <end position="392"/>
    </location>
</feature>
<evidence type="ECO:0000259" key="6">
    <source>
        <dbReference type="PROSITE" id="PS50850"/>
    </source>
</evidence>
<protein>
    <submittedName>
        <fullName evidence="7">MFS transporter</fullName>
    </submittedName>
</protein>
<dbReference type="SUPFAM" id="SSF103473">
    <property type="entry name" value="MFS general substrate transporter"/>
    <property type="match status" value="1"/>
</dbReference>
<evidence type="ECO:0000256" key="2">
    <source>
        <dbReference type="ARBA" id="ARBA00022692"/>
    </source>
</evidence>
<evidence type="ECO:0000256" key="4">
    <source>
        <dbReference type="ARBA" id="ARBA00023136"/>
    </source>
</evidence>
<feature type="transmembrane region" description="Helical" evidence="5">
    <location>
        <begin position="278"/>
        <end position="300"/>
    </location>
</feature>
<dbReference type="InterPro" id="IPR020846">
    <property type="entry name" value="MFS_dom"/>
</dbReference>
<accession>A0ABW3C4F2</accession>
<organism evidence="7 8">
    <name type="scientific">Sphingosinicella xenopeptidilytica</name>
    <dbReference type="NCBI Taxonomy" id="364098"/>
    <lineage>
        <taxon>Bacteria</taxon>
        <taxon>Pseudomonadati</taxon>
        <taxon>Pseudomonadota</taxon>
        <taxon>Alphaproteobacteria</taxon>
        <taxon>Sphingomonadales</taxon>
        <taxon>Sphingosinicellaceae</taxon>
        <taxon>Sphingosinicella</taxon>
    </lineage>
</organism>
<feature type="transmembrane region" description="Helical" evidence="5">
    <location>
        <begin position="312"/>
        <end position="330"/>
    </location>
</feature>
<evidence type="ECO:0000313" key="8">
    <source>
        <dbReference type="Proteomes" id="UP001597124"/>
    </source>
</evidence>
<keyword evidence="4 5" id="KW-0472">Membrane</keyword>
<feature type="transmembrane region" description="Helical" evidence="5">
    <location>
        <begin position="85"/>
        <end position="105"/>
    </location>
</feature>
<name>A0ABW3C4F2_SPHXN</name>
<keyword evidence="3 5" id="KW-1133">Transmembrane helix</keyword>
<comment type="caution">
    <text evidence="7">The sequence shown here is derived from an EMBL/GenBank/DDBJ whole genome shotgun (WGS) entry which is preliminary data.</text>
</comment>
<feature type="transmembrane region" description="Helical" evidence="5">
    <location>
        <begin position="190"/>
        <end position="208"/>
    </location>
</feature>
<feature type="transmembrane region" description="Helical" evidence="5">
    <location>
        <begin position="144"/>
        <end position="170"/>
    </location>
</feature>
<feature type="transmembrane region" description="Helical" evidence="5">
    <location>
        <begin position="404"/>
        <end position="424"/>
    </location>
</feature>
<evidence type="ECO:0000256" key="3">
    <source>
        <dbReference type="ARBA" id="ARBA00022989"/>
    </source>
</evidence>
<dbReference type="PROSITE" id="PS50850">
    <property type="entry name" value="MFS"/>
    <property type="match status" value="1"/>
</dbReference>
<dbReference type="RefSeq" id="WP_381491775.1">
    <property type="nucleotide sequence ID" value="NZ_JBHTIK010000008.1"/>
</dbReference>
<feature type="transmembrane region" description="Helical" evidence="5">
    <location>
        <begin position="336"/>
        <end position="358"/>
    </location>
</feature>